<proteinExistence type="predicted"/>
<dbReference type="OrthoDB" id="3784at2759"/>
<keyword evidence="3" id="KW-1185">Reference proteome</keyword>
<dbReference type="InterPro" id="IPR050834">
    <property type="entry name" value="Glycosyltransf_2"/>
</dbReference>
<protein>
    <recommendedName>
        <fullName evidence="1">Glycosyltransferase 2-like domain-containing protein</fullName>
    </recommendedName>
</protein>
<dbReference type="EMBL" id="BFEA01000670">
    <property type="protein sequence ID" value="GBG88402.1"/>
    <property type="molecule type" value="Genomic_DNA"/>
</dbReference>
<reference evidence="2 3" key="1">
    <citation type="journal article" date="2018" name="Cell">
        <title>The Chara Genome: Secondary Complexity and Implications for Plant Terrestrialization.</title>
        <authorList>
            <person name="Nishiyama T."/>
            <person name="Sakayama H."/>
            <person name="Vries J.D."/>
            <person name="Buschmann H."/>
            <person name="Saint-Marcoux D."/>
            <person name="Ullrich K.K."/>
            <person name="Haas F.B."/>
            <person name="Vanderstraeten L."/>
            <person name="Becker D."/>
            <person name="Lang D."/>
            <person name="Vosolsobe S."/>
            <person name="Rombauts S."/>
            <person name="Wilhelmsson P.K.I."/>
            <person name="Janitza P."/>
            <person name="Kern R."/>
            <person name="Heyl A."/>
            <person name="Rumpler F."/>
            <person name="Villalobos L.I.A.C."/>
            <person name="Clay J.M."/>
            <person name="Skokan R."/>
            <person name="Toyoda A."/>
            <person name="Suzuki Y."/>
            <person name="Kagoshima H."/>
            <person name="Schijlen E."/>
            <person name="Tajeshwar N."/>
            <person name="Catarino B."/>
            <person name="Hetherington A.J."/>
            <person name="Saltykova A."/>
            <person name="Bonnot C."/>
            <person name="Breuninger H."/>
            <person name="Symeonidi A."/>
            <person name="Radhakrishnan G.V."/>
            <person name="Van Nieuwerburgh F."/>
            <person name="Deforce D."/>
            <person name="Chang C."/>
            <person name="Karol K.G."/>
            <person name="Hedrich R."/>
            <person name="Ulvskov P."/>
            <person name="Glockner G."/>
            <person name="Delwiche C.F."/>
            <person name="Petrasek J."/>
            <person name="Van de Peer Y."/>
            <person name="Friml J."/>
            <person name="Beilby M."/>
            <person name="Dolan L."/>
            <person name="Kohara Y."/>
            <person name="Sugano S."/>
            <person name="Fujiyama A."/>
            <person name="Delaux P.-M."/>
            <person name="Quint M."/>
            <person name="TheiBen G."/>
            <person name="Hagemann M."/>
            <person name="Harholt J."/>
            <person name="Dunand C."/>
            <person name="Zachgo S."/>
            <person name="Langdale J."/>
            <person name="Maumus F."/>
            <person name="Straeten D.V.D."/>
            <person name="Gould S.B."/>
            <person name="Rensing S.A."/>
        </authorList>
    </citation>
    <scope>NUCLEOTIDE SEQUENCE [LARGE SCALE GENOMIC DNA]</scope>
    <source>
        <strain evidence="2 3">S276</strain>
    </source>
</reference>
<dbReference type="Proteomes" id="UP000265515">
    <property type="component" value="Unassembled WGS sequence"/>
</dbReference>
<dbReference type="InterPro" id="IPR001173">
    <property type="entry name" value="Glyco_trans_2-like"/>
</dbReference>
<dbReference type="SUPFAM" id="SSF53448">
    <property type="entry name" value="Nucleotide-diphospho-sugar transferases"/>
    <property type="match status" value="1"/>
</dbReference>
<organism evidence="2 3">
    <name type="scientific">Chara braunii</name>
    <name type="common">Braun's stonewort</name>
    <dbReference type="NCBI Taxonomy" id="69332"/>
    <lineage>
        <taxon>Eukaryota</taxon>
        <taxon>Viridiplantae</taxon>
        <taxon>Streptophyta</taxon>
        <taxon>Charophyceae</taxon>
        <taxon>Charales</taxon>
        <taxon>Characeae</taxon>
        <taxon>Chara</taxon>
    </lineage>
</organism>
<name>A0A388M1P3_CHABU</name>
<dbReference type="Gramene" id="GBG88402">
    <property type="protein sequence ID" value="GBG88402"/>
    <property type="gene ID" value="CBR_g47101"/>
</dbReference>
<dbReference type="AlphaFoldDB" id="A0A388M1P3"/>
<dbReference type="Gene3D" id="3.90.550.10">
    <property type="entry name" value="Spore Coat Polysaccharide Biosynthesis Protein SpsA, Chain A"/>
    <property type="match status" value="1"/>
</dbReference>
<dbReference type="InterPro" id="IPR029044">
    <property type="entry name" value="Nucleotide-diphossugar_trans"/>
</dbReference>
<dbReference type="PANTHER" id="PTHR43685:SF2">
    <property type="entry name" value="GLYCOSYLTRANSFERASE 2-LIKE DOMAIN-CONTAINING PROTEIN"/>
    <property type="match status" value="1"/>
</dbReference>
<gene>
    <name evidence="2" type="ORF">CBR_g47101</name>
</gene>
<dbReference type="STRING" id="69332.A0A388M1P3"/>
<dbReference type="CDD" id="cd00761">
    <property type="entry name" value="Glyco_tranf_GTA_type"/>
    <property type="match status" value="1"/>
</dbReference>
<evidence type="ECO:0000313" key="2">
    <source>
        <dbReference type="EMBL" id="GBG88402.1"/>
    </source>
</evidence>
<sequence>MPVAAAGNIQWGKEKEEQGPLFSIVLAAYNQGKFLEETVQSVLKQTYSKWELIIVDDGSTDDTSEQSIRLLGRYPDKAIKVLRKRNGGLADARNIGLKLARGSWLCMLDSDDLLGSTYLERAADIVKDDKDVMIIPGCMENFDAATGTWCFPEGFSILGIANWNKFHASVLISRALMTQVGGYDPAIPWGLEDWNFWLWSSLYRPKSLPLVSPPTCYP</sequence>
<feature type="domain" description="Glycosyltransferase 2-like" evidence="1">
    <location>
        <begin position="23"/>
        <end position="146"/>
    </location>
</feature>
<comment type="caution">
    <text evidence="2">The sequence shown here is derived from an EMBL/GenBank/DDBJ whole genome shotgun (WGS) entry which is preliminary data.</text>
</comment>
<accession>A0A388M1P3</accession>
<evidence type="ECO:0000259" key="1">
    <source>
        <dbReference type="Pfam" id="PF00535"/>
    </source>
</evidence>
<evidence type="ECO:0000313" key="3">
    <source>
        <dbReference type="Proteomes" id="UP000265515"/>
    </source>
</evidence>
<dbReference type="PANTHER" id="PTHR43685">
    <property type="entry name" value="GLYCOSYLTRANSFERASE"/>
    <property type="match status" value="1"/>
</dbReference>
<dbReference type="Pfam" id="PF00535">
    <property type="entry name" value="Glycos_transf_2"/>
    <property type="match status" value="1"/>
</dbReference>